<dbReference type="Pfam" id="PF01546">
    <property type="entry name" value="Peptidase_M20"/>
    <property type="match status" value="1"/>
</dbReference>
<evidence type="ECO:0000313" key="2">
    <source>
        <dbReference type="EMBL" id="KAA6383200.1"/>
    </source>
</evidence>
<dbReference type="OrthoDB" id="191370at2759"/>
<reference evidence="2 3" key="1">
    <citation type="submission" date="2019-03" db="EMBL/GenBank/DDBJ databases">
        <title>Single cell metagenomics reveals metabolic interactions within the superorganism composed of flagellate Streblomastix strix and complex community of Bacteroidetes bacteria on its surface.</title>
        <authorList>
            <person name="Treitli S.C."/>
            <person name="Kolisko M."/>
            <person name="Husnik F."/>
            <person name="Keeling P."/>
            <person name="Hampl V."/>
        </authorList>
    </citation>
    <scope>NUCLEOTIDE SEQUENCE [LARGE SCALE GENOMIC DNA]</scope>
    <source>
        <strain evidence="2">ST1C</strain>
    </source>
</reference>
<dbReference type="GO" id="GO:0006508">
    <property type="term" value="P:proteolysis"/>
    <property type="evidence" value="ECO:0007669"/>
    <property type="project" value="InterPro"/>
</dbReference>
<name>A0A5J4VL35_9EUKA</name>
<dbReference type="EMBL" id="SNRW01006377">
    <property type="protein sequence ID" value="KAA6383200.1"/>
    <property type="molecule type" value="Genomic_DNA"/>
</dbReference>
<sequence>MAAWYQTKESAICFLNPNLLGPRNVWNHLLWLIEVPRGSGQPELISQKLLEFGQGLGYDSFRDSAGNIIIKKPATPFKEKIPHICLHAHYDIVAVKDIGVQIDLKKDPLIPRIVPSKEDPNRMLLMATGTSLGADCGIGLAMILAILEDRTLEHGPIDALFTRDEETTMAGVNEMEQGEIKAKYIISTDFFTECGLGIGSQGSMEMQVEIPVKKIELKQVSLVGVQISGLNGGHSGQDVTNNRCNAIKLLGRAVYQALSIAVLKDQVCIQSINGGEAMNAIPRSCKGIFVVPILKAKQFEEVLIQVRDIMRNELQVKEQNFQLDIILDQKDLNEQIIAYNPHSTIQILKAINILPYGVLQMSSEYKDVVELSSNIGMIELQAPTEISKPGSESNNEEILCKINVLPRSLKESELDWMLIDIQSQMHLIGGHINHEYTRRHKAWTPQTQGELVKKAKDCIREANKGAKAKEVVMCGTTEMPQLLIKIPDSQGISIGCRVDNLHSPQEMVYIDTAEPAYEALVRLLSRL</sequence>
<protein>
    <submittedName>
        <fullName evidence="2">Putative Cytosol non-specific dipeptidase</fullName>
    </submittedName>
</protein>
<dbReference type="GO" id="GO:0005829">
    <property type="term" value="C:cytosol"/>
    <property type="evidence" value="ECO:0007669"/>
    <property type="project" value="TreeGrafter"/>
</dbReference>
<feature type="domain" description="Peptidase M20 dimerisation" evidence="1">
    <location>
        <begin position="233"/>
        <end position="314"/>
    </location>
</feature>
<organism evidence="2 3">
    <name type="scientific">Streblomastix strix</name>
    <dbReference type="NCBI Taxonomy" id="222440"/>
    <lineage>
        <taxon>Eukaryota</taxon>
        <taxon>Metamonada</taxon>
        <taxon>Preaxostyla</taxon>
        <taxon>Oxymonadida</taxon>
        <taxon>Streblomastigidae</taxon>
        <taxon>Streblomastix</taxon>
    </lineage>
</organism>
<dbReference type="InterPro" id="IPR001160">
    <property type="entry name" value="Peptidase_M20C"/>
</dbReference>
<dbReference type="Proteomes" id="UP000324800">
    <property type="component" value="Unassembled WGS sequence"/>
</dbReference>
<dbReference type="PIRSF" id="PIRSF016599">
    <property type="entry name" value="Xaa-His_dipept"/>
    <property type="match status" value="1"/>
</dbReference>
<evidence type="ECO:0000259" key="1">
    <source>
        <dbReference type="Pfam" id="PF07687"/>
    </source>
</evidence>
<dbReference type="Gene3D" id="3.40.630.10">
    <property type="entry name" value="Zn peptidases"/>
    <property type="match status" value="2"/>
</dbReference>
<comment type="caution">
    <text evidence="2">The sequence shown here is derived from an EMBL/GenBank/DDBJ whole genome shotgun (WGS) entry which is preliminary data.</text>
</comment>
<proteinExistence type="predicted"/>
<gene>
    <name evidence="2" type="ORF">EZS28_021274</name>
</gene>
<dbReference type="PANTHER" id="PTHR43501:SF1">
    <property type="entry name" value="CYTOSOL NON-SPECIFIC DIPEPTIDASE"/>
    <property type="match status" value="1"/>
</dbReference>
<dbReference type="InterPro" id="IPR002933">
    <property type="entry name" value="Peptidase_M20"/>
</dbReference>
<dbReference type="AlphaFoldDB" id="A0A5J4VL35"/>
<dbReference type="GO" id="GO:0070573">
    <property type="term" value="F:metallodipeptidase activity"/>
    <property type="evidence" value="ECO:0007669"/>
    <property type="project" value="TreeGrafter"/>
</dbReference>
<dbReference type="PANTHER" id="PTHR43501">
    <property type="entry name" value="CYTOSOL NON-SPECIFIC DIPEPTIDASE"/>
    <property type="match status" value="1"/>
</dbReference>
<dbReference type="InterPro" id="IPR011650">
    <property type="entry name" value="Peptidase_M20_dimer"/>
</dbReference>
<dbReference type="Pfam" id="PF07687">
    <property type="entry name" value="M20_dimer"/>
    <property type="match status" value="1"/>
</dbReference>
<dbReference type="SUPFAM" id="SSF53187">
    <property type="entry name" value="Zn-dependent exopeptidases"/>
    <property type="match status" value="1"/>
</dbReference>
<evidence type="ECO:0000313" key="3">
    <source>
        <dbReference type="Proteomes" id="UP000324800"/>
    </source>
</evidence>
<accession>A0A5J4VL35</accession>